<feature type="non-terminal residue" evidence="2">
    <location>
        <position position="1"/>
    </location>
</feature>
<sequence>IARRPLVPASKPHARIHIHSTPLAVGQPDNSVPDVPEVVGETTGETLPTPPETPAPTKR</sequence>
<name>U2RP27_LEIAQ</name>
<dbReference type="EMBL" id="AWVQ01000419">
    <property type="protein sequence ID" value="ERK70596.1"/>
    <property type="molecule type" value="Genomic_DNA"/>
</dbReference>
<feature type="compositionally biased region" description="Pro residues" evidence="1">
    <location>
        <begin position="48"/>
        <end position="59"/>
    </location>
</feature>
<gene>
    <name evidence="2" type="ORF">N136_03064</name>
</gene>
<feature type="region of interest" description="Disordered" evidence="1">
    <location>
        <begin position="20"/>
        <end position="59"/>
    </location>
</feature>
<protein>
    <submittedName>
        <fullName evidence="2">Uncharacterized protein</fullName>
    </submittedName>
</protein>
<proteinExistence type="predicted"/>
<accession>U2RP27</accession>
<evidence type="ECO:0000313" key="3">
    <source>
        <dbReference type="Proteomes" id="UP000016605"/>
    </source>
</evidence>
<dbReference type="HOGENOM" id="CLU_2947177_0_0_11"/>
<dbReference type="PATRIC" id="fig|1358026.3.peg.2598"/>
<comment type="caution">
    <text evidence="2">The sequence shown here is derived from an EMBL/GenBank/DDBJ whole genome shotgun (WGS) entry which is preliminary data.</text>
</comment>
<reference evidence="2 3" key="1">
    <citation type="submission" date="2013-08" db="EMBL/GenBank/DDBJ databases">
        <authorList>
            <person name="Weinstock G."/>
            <person name="Sodergren E."/>
            <person name="Wylie T."/>
            <person name="Fulton L."/>
            <person name="Fulton R."/>
            <person name="Fronick C."/>
            <person name="O'Laughlin M."/>
            <person name="Godfrey J."/>
            <person name="Miner T."/>
            <person name="Herter B."/>
            <person name="Appelbaum E."/>
            <person name="Cordes M."/>
            <person name="Lek S."/>
            <person name="Wollam A."/>
            <person name="Pepin K.H."/>
            <person name="Palsikar V.B."/>
            <person name="Mitreva M."/>
            <person name="Wilson R.K."/>
        </authorList>
    </citation>
    <scope>NUCLEOTIDE SEQUENCE [LARGE SCALE GENOMIC DNA]</scope>
    <source>
        <strain evidence="2 3">ATCC 14665</strain>
    </source>
</reference>
<organism evidence="2 3">
    <name type="scientific">Leifsonia aquatica ATCC 14665</name>
    <dbReference type="NCBI Taxonomy" id="1358026"/>
    <lineage>
        <taxon>Bacteria</taxon>
        <taxon>Bacillati</taxon>
        <taxon>Actinomycetota</taxon>
        <taxon>Actinomycetes</taxon>
        <taxon>Micrococcales</taxon>
        <taxon>Microbacteriaceae</taxon>
        <taxon>Leifsonia</taxon>
    </lineage>
</organism>
<feature type="compositionally biased region" description="Low complexity" evidence="1">
    <location>
        <begin position="35"/>
        <end position="47"/>
    </location>
</feature>
<evidence type="ECO:0000313" key="2">
    <source>
        <dbReference type="EMBL" id="ERK70596.1"/>
    </source>
</evidence>
<evidence type="ECO:0000256" key="1">
    <source>
        <dbReference type="SAM" id="MobiDB-lite"/>
    </source>
</evidence>
<dbReference type="AlphaFoldDB" id="U2RP27"/>
<dbReference type="Proteomes" id="UP000016605">
    <property type="component" value="Unassembled WGS sequence"/>
</dbReference>
<dbReference type="RefSeq" id="WP_021763608.1">
    <property type="nucleotide sequence ID" value="NZ_KI272303.1"/>
</dbReference>